<dbReference type="Pfam" id="PF00293">
    <property type="entry name" value="NUDIX"/>
    <property type="match status" value="1"/>
</dbReference>
<proteinExistence type="predicted"/>
<evidence type="ECO:0000256" key="2">
    <source>
        <dbReference type="ARBA" id="ARBA00022801"/>
    </source>
</evidence>
<evidence type="ECO:0000256" key="1">
    <source>
        <dbReference type="ARBA" id="ARBA00001946"/>
    </source>
</evidence>
<dbReference type="Proteomes" id="UP000240530">
    <property type="component" value="Unassembled WGS sequence"/>
</dbReference>
<comment type="caution">
    <text evidence="4">The sequence shown here is derived from an EMBL/GenBank/DDBJ whole genome shotgun (WGS) entry which is preliminary data.</text>
</comment>
<evidence type="ECO:0000313" key="4">
    <source>
        <dbReference type="EMBL" id="PSV11088.1"/>
    </source>
</evidence>
<dbReference type="PANTHER" id="PTHR43046">
    <property type="entry name" value="GDP-MANNOSE MANNOSYL HYDROLASE"/>
    <property type="match status" value="1"/>
</dbReference>
<organism evidence="4 5">
    <name type="scientific">Photobacterium leiognathi subsp. mandapamensis</name>
    <name type="common">Photobacterium mandapamensis</name>
    <dbReference type="NCBI Taxonomy" id="48408"/>
    <lineage>
        <taxon>Bacteria</taxon>
        <taxon>Pseudomonadati</taxon>
        <taxon>Pseudomonadota</taxon>
        <taxon>Gammaproteobacteria</taxon>
        <taxon>Vibrionales</taxon>
        <taxon>Vibrionaceae</taxon>
        <taxon>Photobacterium</taxon>
    </lineage>
</organism>
<feature type="domain" description="Nudix hydrolase" evidence="3">
    <location>
        <begin position="2"/>
        <end position="132"/>
    </location>
</feature>
<reference evidence="4 5" key="1">
    <citation type="submission" date="2018-03" db="EMBL/GenBank/DDBJ databases">
        <title>Whole genome sequencing of Histamine producing bacteria.</title>
        <authorList>
            <person name="Butler K."/>
        </authorList>
    </citation>
    <scope>NUCLEOTIDE SEQUENCE [LARGE SCALE GENOMIC DNA]</scope>
    <source>
        <strain evidence="4 5">Res.4.1</strain>
    </source>
</reference>
<name>A0A2T3KVG0_PHOLD</name>
<evidence type="ECO:0000259" key="3">
    <source>
        <dbReference type="PROSITE" id="PS51462"/>
    </source>
</evidence>
<sequence>MHLHSTVRGLVIRDHAILLTRVKGDDKTFLPGGHIEPGESASITVVRELQEEANLSVKVERLLGAVENGWTDNKGINTELCLLFLLSVNMDKSEKIDVIESQEPHIEYFWVTQEELSAANLYPIALRNWLINTQLNITLAEPAFWGTDL</sequence>
<dbReference type="SUPFAM" id="SSF55811">
    <property type="entry name" value="Nudix"/>
    <property type="match status" value="1"/>
</dbReference>
<dbReference type="EMBL" id="PYNS01000008">
    <property type="protein sequence ID" value="PSV11088.1"/>
    <property type="molecule type" value="Genomic_DNA"/>
</dbReference>
<dbReference type="InterPro" id="IPR000086">
    <property type="entry name" value="NUDIX_hydrolase_dom"/>
</dbReference>
<dbReference type="AlphaFoldDB" id="A0A2T3KVG0"/>
<dbReference type="CDD" id="cd18883">
    <property type="entry name" value="NUDIX_MutT_Nudt1"/>
    <property type="match status" value="1"/>
</dbReference>
<dbReference type="PROSITE" id="PS00893">
    <property type="entry name" value="NUDIX_BOX"/>
    <property type="match status" value="1"/>
</dbReference>
<dbReference type="PROSITE" id="PS51462">
    <property type="entry name" value="NUDIX"/>
    <property type="match status" value="1"/>
</dbReference>
<comment type="cofactor">
    <cofactor evidence="1">
        <name>Mg(2+)</name>
        <dbReference type="ChEBI" id="CHEBI:18420"/>
    </cofactor>
</comment>
<accession>A0A2T3KVG0</accession>
<evidence type="ECO:0000313" key="5">
    <source>
        <dbReference type="Proteomes" id="UP000240530"/>
    </source>
</evidence>
<gene>
    <name evidence="4" type="ORF">C0W93_10165</name>
</gene>
<dbReference type="Gene3D" id="3.90.79.10">
    <property type="entry name" value="Nucleoside Triphosphate Pyrophosphohydrolase"/>
    <property type="match status" value="1"/>
</dbReference>
<keyword evidence="2" id="KW-0378">Hydrolase</keyword>
<dbReference type="InterPro" id="IPR020084">
    <property type="entry name" value="NUDIX_hydrolase_CS"/>
</dbReference>
<dbReference type="InterPro" id="IPR015797">
    <property type="entry name" value="NUDIX_hydrolase-like_dom_sf"/>
</dbReference>
<dbReference type="PANTHER" id="PTHR43046:SF14">
    <property type="entry name" value="MUTT_NUDIX FAMILY PROTEIN"/>
    <property type="match status" value="1"/>
</dbReference>
<dbReference type="RefSeq" id="WP_008988839.1">
    <property type="nucleotide sequence ID" value="NZ_CP131574.1"/>
</dbReference>
<dbReference type="GO" id="GO:0016787">
    <property type="term" value="F:hydrolase activity"/>
    <property type="evidence" value="ECO:0007669"/>
    <property type="project" value="UniProtKB-KW"/>
</dbReference>
<protein>
    <submittedName>
        <fullName evidence="4">NUDIX domain-containing protein</fullName>
    </submittedName>
</protein>